<keyword evidence="3" id="KW-1185">Reference proteome</keyword>
<comment type="caution">
    <text evidence="2">The sequence shown here is derived from an EMBL/GenBank/DDBJ whole genome shotgun (WGS) entry which is preliminary data.</text>
</comment>
<feature type="region of interest" description="Disordered" evidence="1">
    <location>
        <begin position="1"/>
        <end position="108"/>
    </location>
</feature>
<feature type="compositionally biased region" description="Basic residues" evidence="1">
    <location>
        <begin position="70"/>
        <end position="85"/>
    </location>
</feature>
<gene>
    <name evidence="2" type="ORF">PCOR1329_LOCUS13399</name>
</gene>
<feature type="non-terminal residue" evidence="2">
    <location>
        <position position="1"/>
    </location>
</feature>
<organism evidence="2 3">
    <name type="scientific">Prorocentrum cordatum</name>
    <dbReference type="NCBI Taxonomy" id="2364126"/>
    <lineage>
        <taxon>Eukaryota</taxon>
        <taxon>Sar</taxon>
        <taxon>Alveolata</taxon>
        <taxon>Dinophyceae</taxon>
        <taxon>Prorocentrales</taxon>
        <taxon>Prorocentraceae</taxon>
        <taxon>Prorocentrum</taxon>
    </lineage>
</organism>
<sequence length="108" mass="11604">ERGIGKGGRRRRAERRAAPLPQTGQDAGAAGRRGGDGGRGPAGGPGGLHGMGLGEGPPRHVGGGNPRWSTRLRHPRPLRAVKKLRREVFRKFRPPGALTRPRDRQKTT</sequence>
<dbReference type="EMBL" id="CAUYUJ010003951">
    <property type="protein sequence ID" value="CAK0807551.1"/>
    <property type="molecule type" value="Genomic_DNA"/>
</dbReference>
<evidence type="ECO:0000313" key="3">
    <source>
        <dbReference type="Proteomes" id="UP001189429"/>
    </source>
</evidence>
<protein>
    <submittedName>
        <fullName evidence="2">Uncharacterized protein</fullName>
    </submittedName>
</protein>
<feature type="non-terminal residue" evidence="2">
    <location>
        <position position="108"/>
    </location>
</feature>
<feature type="compositionally biased region" description="Gly residues" evidence="1">
    <location>
        <begin position="37"/>
        <end position="65"/>
    </location>
</feature>
<name>A0ABN9QN44_9DINO</name>
<evidence type="ECO:0000256" key="1">
    <source>
        <dbReference type="SAM" id="MobiDB-lite"/>
    </source>
</evidence>
<accession>A0ABN9QN44</accession>
<dbReference type="Proteomes" id="UP001189429">
    <property type="component" value="Unassembled WGS sequence"/>
</dbReference>
<reference evidence="2" key="1">
    <citation type="submission" date="2023-10" db="EMBL/GenBank/DDBJ databases">
        <authorList>
            <person name="Chen Y."/>
            <person name="Shah S."/>
            <person name="Dougan E. K."/>
            <person name="Thang M."/>
            <person name="Chan C."/>
        </authorList>
    </citation>
    <scope>NUCLEOTIDE SEQUENCE [LARGE SCALE GENOMIC DNA]</scope>
</reference>
<evidence type="ECO:0000313" key="2">
    <source>
        <dbReference type="EMBL" id="CAK0807551.1"/>
    </source>
</evidence>
<proteinExistence type="predicted"/>